<dbReference type="Pfam" id="PF20142">
    <property type="entry name" value="Scaffold"/>
    <property type="match status" value="1"/>
</dbReference>
<dbReference type="Gene3D" id="1.10.101.10">
    <property type="entry name" value="PGBD-like superfamily/PGBD"/>
    <property type="match status" value="1"/>
</dbReference>
<dbReference type="InterPro" id="IPR038063">
    <property type="entry name" value="Transpep_catalytic_dom"/>
</dbReference>
<evidence type="ECO:0000256" key="5">
    <source>
        <dbReference type="ARBA" id="ARBA00022984"/>
    </source>
</evidence>
<evidence type="ECO:0000256" key="6">
    <source>
        <dbReference type="ARBA" id="ARBA00023316"/>
    </source>
</evidence>
<dbReference type="InterPro" id="IPR045380">
    <property type="entry name" value="LD_TPept_scaffold_dom"/>
</dbReference>
<evidence type="ECO:0000256" key="3">
    <source>
        <dbReference type="ARBA" id="ARBA00022679"/>
    </source>
</evidence>
<dbReference type="Gene3D" id="2.40.440.10">
    <property type="entry name" value="L,D-transpeptidase catalytic domain-like"/>
    <property type="match status" value="1"/>
</dbReference>
<dbReference type="UniPathway" id="UPA00219"/>
<dbReference type="GO" id="GO:0009252">
    <property type="term" value="P:peptidoglycan biosynthetic process"/>
    <property type="evidence" value="ECO:0007669"/>
    <property type="project" value="UniProtKB-UniPathway"/>
</dbReference>
<reference evidence="9 10" key="1">
    <citation type="submission" date="2016-10" db="EMBL/GenBank/DDBJ databases">
        <authorList>
            <person name="de Groot N.N."/>
        </authorList>
    </citation>
    <scope>NUCLEOTIDE SEQUENCE [LARGE SCALE GENOMIC DNA]</scope>
    <source>
        <strain evidence="9 10">Nm110</strain>
    </source>
</reference>
<protein>
    <submittedName>
        <fullName evidence="9">Murein L,D-transpeptidase YcbB/YkuD</fullName>
    </submittedName>
</protein>
<feature type="active site" description="Proton donor/acceptor" evidence="7">
    <location>
        <position position="510"/>
    </location>
</feature>
<dbReference type="PROSITE" id="PS52029">
    <property type="entry name" value="LD_TPASE"/>
    <property type="match status" value="1"/>
</dbReference>
<evidence type="ECO:0000256" key="1">
    <source>
        <dbReference type="ARBA" id="ARBA00004752"/>
    </source>
</evidence>
<proteinExistence type="inferred from homology"/>
<dbReference type="Pfam" id="PF03734">
    <property type="entry name" value="YkuD"/>
    <property type="match status" value="1"/>
</dbReference>
<sequence length="606" mass="70244">MIYLRFFNLLIKLKIYQLFFRNFGRFMVKSRVNINGCKSFYRYFMSSLLESKRSFFYFHIIKISQLTKIRVLQAVFFTIGIFCLLPATAKNLSSINTEALQNQLNNSSSVSNEIDVAILKQFYAMRGYRPAWIQNDKLSPELDIAIAFIATAEQEGLDSKDYQLEQLLHLRKQSSEYSLLLELELRTTQSILMLARDLRRGRLIASEVDPDWHIRQPKFDPAAYLQKAITSGNLKSSLADLPPKTQEYQLMKQALAKLRELVKRGVNWTMIPETPLIRPNMNHAIIPLLRSRIAQIFAMHGNSSYDIVSSENESEKYDSELVNAIKVFQEQHGLNADGVIGPNTRAALNKTPEQKIRQLRINMERLRWMPRELGDRYLLVNIAGFRLTAIEYGTHVLNMRIIVGRDYRSTPSFNSRISHLILNPYWSVPNSIAQQDLLPKQQNNSNFFTSQKIRVYVNNAGHYEEIDSDFINWHAVGKNFPYMLRQEPGEKNALGTIKFMFPNPFSIYLHDTPTKQLFQKDIRMFSSGCIRLEKPLQLAGFILNEPNAVTDIVDKIESGKTITVNLSKHLPIYLIYLTTWVDDSNNIYFASDTYGRDKRILEYARW</sequence>
<dbReference type="GO" id="GO:0071555">
    <property type="term" value="P:cell wall organization"/>
    <property type="evidence" value="ECO:0007669"/>
    <property type="project" value="UniProtKB-UniRule"/>
</dbReference>
<dbReference type="SUPFAM" id="SSF47090">
    <property type="entry name" value="PGBD-like"/>
    <property type="match status" value="1"/>
</dbReference>
<feature type="active site" description="Nucleophile" evidence="7">
    <location>
        <position position="529"/>
    </location>
</feature>
<dbReference type="InterPro" id="IPR036365">
    <property type="entry name" value="PGBD-like_sf"/>
</dbReference>
<name>A0A1H2VMI5_9PROT</name>
<comment type="pathway">
    <text evidence="1 7">Cell wall biogenesis; peptidoglycan biosynthesis.</text>
</comment>
<dbReference type="InterPro" id="IPR002477">
    <property type="entry name" value="Peptidoglycan-bd-like"/>
</dbReference>
<dbReference type="AlphaFoldDB" id="A0A1H2VMI5"/>
<evidence type="ECO:0000256" key="7">
    <source>
        <dbReference type="PROSITE-ProRule" id="PRU01373"/>
    </source>
</evidence>
<evidence type="ECO:0000313" key="10">
    <source>
        <dbReference type="Proteomes" id="UP000183454"/>
    </source>
</evidence>
<evidence type="ECO:0000313" key="9">
    <source>
        <dbReference type="EMBL" id="SDW69517.1"/>
    </source>
</evidence>
<dbReference type="Proteomes" id="UP000183454">
    <property type="component" value="Unassembled WGS sequence"/>
</dbReference>
<dbReference type="InterPro" id="IPR005490">
    <property type="entry name" value="LD_TPept_cat_dom"/>
</dbReference>
<evidence type="ECO:0000256" key="2">
    <source>
        <dbReference type="ARBA" id="ARBA00005992"/>
    </source>
</evidence>
<organism evidence="9 10">
    <name type="scientific">Nitrosomonas communis</name>
    <dbReference type="NCBI Taxonomy" id="44574"/>
    <lineage>
        <taxon>Bacteria</taxon>
        <taxon>Pseudomonadati</taxon>
        <taxon>Pseudomonadota</taxon>
        <taxon>Betaproteobacteria</taxon>
        <taxon>Nitrosomonadales</taxon>
        <taxon>Nitrosomonadaceae</taxon>
        <taxon>Nitrosomonas</taxon>
    </lineage>
</organism>
<gene>
    <name evidence="9" type="ORF">SAMN05421882_10233</name>
</gene>
<dbReference type="InterPro" id="IPR036366">
    <property type="entry name" value="PGBDSf"/>
</dbReference>
<keyword evidence="6 7" id="KW-0961">Cell wall biogenesis/degradation</keyword>
<dbReference type="EMBL" id="FNNH01000023">
    <property type="protein sequence ID" value="SDW69517.1"/>
    <property type="molecule type" value="Genomic_DNA"/>
</dbReference>
<keyword evidence="5 7" id="KW-0573">Peptidoglycan synthesis</keyword>
<dbReference type="GO" id="GO:0016740">
    <property type="term" value="F:transferase activity"/>
    <property type="evidence" value="ECO:0007669"/>
    <property type="project" value="UniProtKB-KW"/>
</dbReference>
<feature type="domain" description="L,D-TPase catalytic" evidence="8">
    <location>
        <begin position="376"/>
        <end position="565"/>
    </location>
</feature>
<dbReference type="GO" id="GO:0004180">
    <property type="term" value="F:carboxypeptidase activity"/>
    <property type="evidence" value="ECO:0007669"/>
    <property type="project" value="UniProtKB-ARBA"/>
</dbReference>
<keyword evidence="4 7" id="KW-0133">Cell shape</keyword>
<dbReference type="PANTHER" id="PTHR41533">
    <property type="entry name" value="L,D-TRANSPEPTIDASE HI_1667-RELATED"/>
    <property type="match status" value="1"/>
</dbReference>
<evidence type="ECO:0000259" key="8">
    <source>
        <dbReference type="PROSITE" id="PS52029"/>
    </source>
</evidence>
<dbReference type="GO" id="GO:0008360">
    <property type="term" value="P:regulation of cell shape"/>
    <property type="evidence" value="ECO:0007669"/>
    <property type="project" value="UniProtKB-UniRule"/>
</dbReference>
<evidence type="ECO:0000256" key="4">
    <source>
        <dbReference type="ARBA" id="ARBA00022960"/>
    </source>
</evidence>
<dbReference type="PANTHER" id="PTHR41533:SF2">
    <property type="entry name" value="BLR7131 PROTEIN"/>
    <property type="match status" value="1"/>
</dbReference>
<comment type="similarity">
    <text evidence="2">Belongs to the YkuD family.</text>
</comment>
<accession>A0A1H2VMI5</accession>
<dbReference type="Pfam" id="PF01471">
    <property type="entry name" value="PG_binding_1"/>
    <property type="match status" value="1"/>
</dbReference>
<dbReference type="SUPFAM" id="SSF141523">
    <property type="entry name" value="L,D-transpeptidase catalytic domain-like"/>
    <property type="match status" value="1"/>
</dbReference>
<dbReference type="InterPro" id="IPR052905">
    <property type="entry name" value="LD-transpeptidase_YkuD-like"/>
</dbReference>
<dbReference type="CDD" id="cd16913">
    <property type="entry name" value="YkuD_like"/>
    <property type="match status" value="1"/>
</dbReference>
<keyword evidence="3" id="KW-0808">Transferase</keyword>